<gene>
    <name evidence="16" type="primary">dinB</name>
    <name evidence="18" type="ORF">JGU71_07895</name>
</gene>
<dbReference type="GO" id="GO:0006281">
    <property type="term" value="P:DNA repair"/>
    <property type="evidence" value="ECO:0007669"/>
    <property type="project" value="UniProtKB-UniRule"/>
</dbReference>
<keyword evidence="10 16" id="KW-0460">Magnesium</keyword>
<keyword evidence="12 16" id="KW-0238">DNA-binding</keyword>
<dbReference type="SUPFAM" id="SSF56672">
    <property type="entry name" value="DNA/RNA polymerases"/>
    <property type="match status" value="1"/>
</dbReference>
<dbReference type="GO" id="GO:0000287">
    <property type="term" value="F:magnesium ion binding"/>
    <property type="evidence" value="ECO:0007669"/>
    <property type="project" value="UniProtKB-UniRule"/>
</dbReference>
<dbReference type="InterPro" id="IPR043128">
    <property type="entry name" value="Rev_trsase/Diguanyl_cyclase"/>
</dbReference>
<comment type="similarity">
    <text evidence="2 16">Belongs to the DNA polymerase type-Y family.</text>
</comment>
<dbReference type="Pfam" id="PF21999">
    <property type="entry name" value="IMS_HHH_1"/>
    <property type="match status" value="1"/>
</dbReference>
<dbReference type="PROSITE" id="PS50173">
    <property type="entry name" value="UMUC"/>
    <property type="match status" value="1"/>
</dbReference>
<dbReference type="HAMAP" id="MF_01113">
    <property type="entry name" value="DNApol_IV"/>
    <property type="match status" value="1"/>
</dbReference>
<evidence type="ECO:0000256" key="12">
    <source>
        <dbReference type="ARBA" id="ARBA00023125"/>
    </source>
</evidence>
<dbReference type="PANTHER" id="PTHR11076">
    <property type="entry name" value="DNA REPAIR POLYMERASE UMUC / TRANSFERASE FAMILY MEMBER"/>
    <property type="match status" value="1"/>
</dbReference>
<keyword evidence="11 16" id="KW-0239">DNA-directed DNA polymerase</keyword>
<dbReference type="NCBIfam" id="NF002883">
    <property type="entry name" value="PRK03352.1"/>
    <property type="match status" value="1"/>
</dbReference>
<dbReference type="InterPro" id="IPR043502">
    <property type="entry name" value="DNA/RNA_pol_sf"/>
</dbReference>
<evidence type="ECO:0000256" key="14">
    <source>
        <dbReference type="ARBA" id="ARBA00025589"/>
    </source>
</evidence>
<reference evidence="18" key="1">
    <citation type="submission" date="2020-12" db="EMBL/GenBank/DDBJ databases">
        <title>Antrihabitans popcorni sp. nov. and Antrihabitans auranticaus sp. nov., isolated from a larva cave.</title>
        <authorList>
            <person name="Lee S.D."/>
            <person name="Kim I.S."/>
        </authorList>
    </citation>
    <scope>NUCLEOTIDE SEQUENCE</scope>
    <source>
        <strain evidence="18">YC3-6</strain>
    </source>
</reference>
<evidence type="ECO:0000256" key="6">
    <source>
        <dbReference type="ARBA" id="ARBA00022695"/>
    </source>
</evidence>
<keyword evidence="6 16" id="KW-0548">Nucleotidyltransferase</keyword>
<dbReference type="EC" id="2.7.7.7" evidence="16"/>
<comment type="catalytic activity">
    <reaction evidence="15 16">
        <text>DNA(n) + a 2'-deoxyribonucleoside 5'-triphosphate = DNA(n+1) + diphosphate</text>
        <dbReference type="Rhea" id="RHEA:22508"/>
        <dbReference type="Rhea" id="RHEA-COMP:17339"/>
        <dbReference type="Rhea" id="RHEA-COMP:17340"/>
        <dbReference type="ChEBI" id="CHEBI:33019"/>
        <dbReference type="ChEBI" id="CHEBI:61560"/>
        <dbReference type="ChEBI" id="CHEBI:173112"/>
        <dbReference type="EC" id="2.7.7.7"/>
    </reaction>
</comment>
<evidence type="ECO:0000256" key="13">
    <source>
        <dbReference type="ARBA" id="ARBA00023204"/>
    </source>
</evidence>
<dbReference type="GO" id="GO:0006261">
    <property type="term" value="P:DNA-templated DNA replication"/>
    <property type="evidence" value="ECO:0007669"/>
    <property type="project" value="UniProtKB-UniRule"/>
</dbReference>
<dbReference type="InterPro" id="IPR050116">
    <property type="entry name" value="DNA_polymerase-Y"/>
</dbReference>
<feature type="site" description="Substrate discrimination" evidence="16">
    <location>
        <position position="14"/>
    </location>
</feature>
<feature type="active site" evidence="16">
    <location>
        <position position="108"/>
    </location>
</feature>
<keyword evidence="3 16" id="KW-0515">Mutator protein</keyword>
<protein>
    <recommendedName>
        <fullName evidence="16">DNA polymerase IV</fullName>
        <shortName evidence="16">Pol IV</shortName>
        <ecNumber evidence="16">2.7.7.7</ecNumber>
    </recommendedName>
</protein>
<evidence type="ECO:0000256" key="15">
    <source>
        <dbReference type="ARBA" id="ARBA00049244"/>
    </source>
</evidence>
<dbReference type="InterPro" id="IPR053848">
    <property type="entry name" value="IMS_HHH_1"/>
</dbReference>
<sequence length="345" mass="37245">MNEWILHVDLDQFLAAVEKRRRPELRDVPVIVGGSGDPTQSRQVVTCASYEARAFGVHAGMPLRAAVRKCPTAVFLAQDSPAYEAASAEIVDVLRTFPVQVEVWGWDESFLGATTAEPEELAHAIRSALTDRVGLSCSVGIGDNKLTAKMATGFAKPAGVYKLTAANWMTTMADRPTDALWGIGRRTAGRLSELGIGTVAELAHTNPDVLAEAFGPTTGPWLWLMGRGIGDTQITTVPRDPRSLSRSHTFAEDLTDPDRVRAEVAALAEYVTAQVVELQRSVARVAVTVRTASFYTRTKIMKLPAPTVDAAVVAAAALQVLERFELTRPVRLLGVRCELVVEGVA</sequence>
<organism evidence="18 19">
    <name type="scientific">Antrihabitans stalagmiti</name>
    <dbReference type="NCBI Taxonomy" id="2799499"/>
    <lineage>
        <taxon>Bacteria</taxon>
        <taxon>Bacillati</taxon>
        <taxon>Actinomycetota</taxon>
        <taxon>Actinomycetes</taxon>
        <taxon>Mycobacteriales</taxon>
        <taxon>Nocardiaceae</taxon>
        <taxon>Antrihabitans</taxon>
    </lineage>
</organism>
<keyword evidence="19" id="KW-1185">Reference proteome</keyword>
<dbReference type="Gene3D" id="3.30.1490.100">
    <property type="entry name" value="DNA polymerase, Y-family, little finger domain"/>
    <property type="match status" value="1"/>
</dbReference>
<comment type="function">
    <text evidence="14 16">Poorly processive, error-prone DNA polymerase involved in untargeted mutagenesis. Copies undamaged DNA at stalled replication forks, which arise in vivo from mismatched or misaligned primer ends. These misaligned primers can be extended by PolIV. Exhibits no 3'-5' exonuclease (proofreading) activity. May be involved in translesional synthesis, in conjunction with the beta clamp from PolIII.</text>
</comment>
<evidence type="ECO:0000313" key="19">
    <source>
        <dbReference type="Proteomes" id="UP000655868"/>
    </source>
</evidence>
<dbReference type="GO" id="GO:0009432">
    <property type="term" value="P:SOS response"/>
    <property type="evidence" value="ECO:0007669"/>
    <property type="project" value="TreeGrafter"/>
</dbReference>
<dbReference type="InterPro" id="IPR001126">
    <property type="entry name" value="UmuC"/>
</dbReference>
<keyword evidence="8 16" id="KW-0479">Metal-binding</keyword>
<proteinExistence type="inferred from homology"/>
<dbReference type="Proteomes" id="UP000655868">
    <property type="component" value="Unassembled WGS sequence"/>
</dbReference>
<dbReference type="AlphaFoldDB" id="A0A934U2B9"/>
<evidence type="ECO:0000256" key="9">
    <source>
        <dbReference type="ARBA" id="ARBA00022763"/>
    </source>
</evidence>
<evidence type="ECO:0000256" key="11">
    <source>
        <dbReference type="ARBA" id="ARBA00022932"/>
    </source>
</evidence>
<dbReference type="CDD" id="cd03586">
    <property type="entry name" value="PolY_Pol_IV_kappa"/>
    <property type="match status" value="1"/>
</dbReference>
<evidence type="ECO:0000259" key="17">
    <source>
        <dbReference type="PROSITE" id="PS50173"/>
    </source>
</evidence>
<keyword evidence="7 16" id="KW-0235">DNA replication</keyword>
<accession>A0A934U2B9</accession>
<evidence type="ECO:0000256" key="5">
    <source>
        <dbReference type="ARBA" id="ARBA00022679"/>
    </source>
</evidence>
<dbReference type="GO" id="GO:0042276">
    <property type="term" value="P:error-prone translesion synthesis"/>
    <property type="evidence" value="ECO:0007669"/>
    <property type="project" value="TreeGrafter"/>
</dbReference>
<evidence type="ECO:0000256" key="8">
    <source>
        <dbReference type="ARBA" id="ARBA00022723"/>
    </source>
</evidence>
<comment type="subcellular location">
    <subcellularLocation>
        <location evidence="1 16">Cytoplasm</location>
    </subcellularLocation>
</comment>
<dbReference type="EMBL" id="JAEMNV010000002">
    <property type="protein sequence ID" value="MBJ8338806.1"/>
    <property type="molecule type" value="Genomic_DNA"/>
</dbReference>
<dbReference type="GO" id="GO:0003684">
    <property type="term" value="F:damaged DNA binding"/>
    <property type="evidence" value="ECO:0007669"/>
    <property type="project" value="InterPro"/>
</dbReference>
<evidence type="ECO:0000256" key="7">
    <source>
        <dbReference type="ARBA" id="ARBA00022705"/>
    </source>
</evidence>
<feature type="binding site" evidence="16">
    <location>
        <position position="9"/>
    </location>
    <ligand>
        <name>Mg(2+)</name>
        <dbReference type="ChEBI" id="CHEBI:18420"/>
    </ligand>
</feature>
<evidence type="ECO:0000256" key="4">
    <source>
        <dbReference type="ARBA" id="ARBA00022490"/>
    </source>
</evidence>
<comment type="caution">
    <text evidence="18">The sequence shown here is derived from an EMBL/GenBank/DDBJ whole genome shotgun (WGS) entry which is preliminary data.</text>
</comment>
<dbReference type="Pfam" id="PF11799">
    <property type="entry name" value="IMS_C"/>
    <property type="match status" value="1"/>
</dbReference>
<feature type="domain" description="UmuC" evidence="17">
    <location>
        <begin position="5"/>
        <end position="184"/>
    </location>
</feature>
<dbReference type="InterPro" id="IPR017961">
    <property type="entry name" value="DNA_pol_Y-fam_little_finger"/>
</dbReference>
<dbReference type="Gene3D" id="3.40.1170.60">
    <property type="match status" value="1"/>
</dbReference>
<feature type="binding site" evidence="16">
    <location>
        <position position="107"/>
    </location>
    <ligand>
        <name>Mg(2+)</name>
        <dbReference type="ChEBI" id="CHEBI:18420"/>
    </ligand>
</feature>
<dbReference type="Gene3D" id="1.10.150.20">
    <property type="entry name" value="5' to 3' exonuclease, C-terminal subdomain"/>
    <property type="match status" value="1"/>
</dbReference>
<evidence type="ECO:0000256" key="2">
    <source>
        <dbReference type="ARBA" id="ARBA00010945"/>
    </source>
</evidence>
<comment type="cofactor">
    <cofactor evidence="16">
        <name>Mg(2+)</name>
        <dbReference type="ChEBI" id="CHEBI:18420"/>
    </cofactor>
    <text evidence="16">Binds 2 magnesium ions per subunit.</text>
</comment>
<dbReference type="GO" id="GO:0005829">
    <property type="term" value="C:cytosol"/>
    <property type="evidence" value="ECO:0007669"/>
    <property type="project" value="TreeGrafter"/>
</dbReference>
<dbReference type="SUPFAM" id="SSF100879">
    <property type="entry name" value="Lesion bypass DNA polymerase (Y-family), little finger domain"/>
    <property type="match status" value="1"/>
</dbReference>
<keyword evidence="5 16" id="KW-0808">Transferase</keyword>
<keyword evidence="13 16" id="KW-0234">DNA repair</keyword>
<name>A0A934U2B9_9NOCA</name>
<keyword evidence="9 16" id="KW-0227">DNA damage</keyword>
<dbReference type="RefSeq" id="WP_199703451.1">
    <property type="nucleotide sequence ID" value="NZ_JAEMNV010000002.1"/>
</dbReference>
<dbReference type="Gene3D" id="3.30.70.270">
    <property type="match status" value="1"/>
</dbReference>
<keyword evidence="4 16" id="KW-0963">Cytoplasm</keyword>
<dbReference type="PANTHER" id="PTHR11076:SF33">
    <property type="entry name" value="DNA POLYMERASE KAPPA"/>
    <property type="match status" value="1"/>
</dbReference>
<comment type="subunit">
    <text evidence="16">Monomer.</text>
</comment>
<dbReference type="InterPro" id="IPR022880">
    <property type="entry name" value="DNApol_IV"/>
</dbReference>
<dbReference type="GO" id="GO:0003887">
    <property type="term" value="F:DNA-directed DNA polymerase activity"/>
    <property type="evidence" value="ECO:0007669"/>
    <property type="project" value="UniProtKB-UniRule"/>
</dbReference>
<evidence type="ECO:0000256" key="16">
    <source>
        <dbReference type="HAMAP-Rule" id="MF_01113"/>
    </source>
</evidence>
<evidence type="ECO:0000256" key="3">
    <source>
        <dbReference type="ARBA" id="ARBA00022457"/>
    </source>
</evidence>
<dbReference type="Pfam" id="PF00817">
    <property type="entry name" value="IMS"/>
    <property type="match status" value="1"/>
</dbReference>
<dbReference type="InterPro" id="IPR036775">
    <property type="entry name" value="DNA_pol_Y-fam_lit_finger_sf"/>
</dbReference>
<evidence type="ECO:0000256" key="10">
    <source>
        <dbReference type="ARBA" id="ARBA00022842"/>
    </source>
</evidence>
<evidence type="ECO:0000313" key="18">
    <source>
        <dbReference type="EMBL" id="MBJ8338806.1"/>
    </source>
</evidence>
<evidence type="ECO:0000256" key="1">
    <source>
        <dbReference type="ARBA" id="ARBA00004496"/>
    </source>
</evidence>